<evidence type="ECO:0000259" key="8">
    <source>
        <dbReference type="PROSITE" id="PS50112"/>
    </source>
</evidence>
<comment type="cofactor">
    <cofactor evidence="1">
        <name>Mg(2+)</name>
        <dbReference type="ChEBI" id="CHEBI:18420"/>
    </cofactor>
</comment>
<evidence type="ECO:0000313" key="9">
    <source>
        <dbReference type="EMBL" id="APW65125.1"/>
    </source>
</evidence>
<keyword evidence="3 5" id="KW-0597">Phosphoprotein</keyword>
<dbReference type="Gene3D" id="3.30.450.20">
    <property type="entry name" value="PAS domain"/>
    <property type="match status" value="1"/>
</dbReference>
<evidence type="ECO:0000259" key="7">
    <source>
        <dbReference type="PROSITE" id="PS50110"/>
    </source>
</evidence>
<dbReference type="InterPro" id="IPR011006">
    <property type="entry name" value="CheY-like_superfamily"/>
</dbReference>
<evidence type="ECO:0000256" key="6">
    <source>
        <dbReference type="SAM" id="Coils"/>
    </source>
</evidence>
<sequence length="421" mass="48928">MNELQTYMKKLNVLYVEDEKPAREIFSRILNRQFTNVTICENGLDGYLAYKESFDKEIKFDLIISDINMPKMSGIELVEKIREDDNETLVILVTARSEANVIMKALELQVTNYITKPIDINKTNEVIVSTCEKIYLKSRLLDKQKELETYTKTIEDVALVVKIDVNNNVTYVNDVFCSNTGYSKDEIINKSSNFLFNQRNEKQINDMWNIIKEGNTFNDTIKSITKNNEIYYNKVTIVPVIDNNNSMIVEYVFIGFITTDEEKKKQELNKKLLHSIADSKKEKFNILKEKESYEENISLLNRTILNAEERYASLLKTNQSLLVQLEAYETNSLGTSDNHIKTLKSKNDEIAKLQKNLIIMKNDKLSMSNRLTALEETLASKNHSIEFLEQSHQIDKKKIESLERIILDSEKNPDKKTKNFF</sequence>
<keyword evidence="6" id="KW-0175">Coiled coil</keyword>
<dbReference type="InterPro" id="IPR001789">
    <property type="entry name" value="Sig_transdc_resp-reg_receiver"/>
</dbReference>
<evidence type="ECO:0000256" key="4">
    <source>
        <dbReference type="ARBA" id="ARBA00022779"/>
    </source>
</evidence>
<dbReference type="Proteomes" id="UP000186074">
    <property type="component" value="Chromosome"/>
</dbReference>
<dbReference type="SUPFAM" id="SSF52172">
    <property type="entry name" value="CheY-like"/>
    <property type="match status" value="1"/>
</dbReference>
<dbReference type="EMBL" id="CP019070">
    <property type="protein sequence ID" value="APW65125.1"/>
    <property type="molecule type" value="Genomic_DNA"/>
</dbReference>
<evidence type="ECO:0000256" key="3">
    <source>
        <dbReference type="ARBA" id="ARBA00022553"/>
    </source>
</evidence>
<dbReference type="InterPro" id="IPR000014">
    <property type="entry name" value="PAS"/>
</dbReference>
<dbReference type="OrthoDB" id="9809318at2"/>
<evidence type="ECO:0000256" key="5">
    <source>
        <dbReference type="PROSITE-ProRule" id="PRU00169"/>
    </source>
</evidence>
<evidence type="ECO:0000313" key="10">
    <source>
        <dbReference type="Proteomes" id="UP000186074"/>
    </source>
</evidence>
<evidence type="ECO:0000256" key="1">
    <source>
        <dbReference type="ARBA" id="ARBA00001946"/>
    </source>
</evidence>
<dbReference type="InterPro" id="IPR035965">
    <property type="entry name" value="PAS-like_dom_sf"/>
</dbReference>
<reference evidence="9 10" key="1">
    <citation type="submission" date="2017-01" db="EMBL/GenBank/DDBJ databases">
        <title>Genome sequencing of Arcobacter sp. LPB0137.</title>
        <authorList>
            <person name="Lee G.-W."/>
            <person name="Yi H."/>
        </authorList>
    </citation>
    <scope>NUCLEOTIDE SEQUENCE [LARGE SCALE GENOMIC DNA]</scope>
    <source>
        <strain evidence="9 10">LPB0137</strain>
    </source>
</reference>
<dbReference type="RefSeq" id="WP_076084865.1">
    <property type="nucleotide sequence ID" value="NZ_CP019070.1"/>
</dbReference>
<keyword evidence="4" id="KW-0283">Flagellar rotation</keyword>
<feature type="coiled-coil region" evidence="6">
    <location>
        <begin position="336"/>
        <end position="405"/>
    </location>
</feature>
<evidence type="ECO:0000256" key="2">
    <source>
        <dbReference type="ARBA" id="ARBA00022500"/>
    </source>
</evidence>
<organism evidence="9 10">
    <name type="scientific">Poseidonibacter parvus</name>
    <dbReference type="NCBI Taxonomy" id="1850254"/>
    <lineage>
        <taxon>Bacteria</taxon>
        <taxon>Pseudomonadati</taxon>
        <taxon>Campylobacterota</taxon>
        <taxon>Epsilonproteobacteria</taxon>
        <taxon>Campylobacterales</taxon>
        <taxon>Arcobacteraceae</taxon>
        <taxon>Poseidonibacter</taxon>
    </lineage>
</organism>
<dbReference type="NCBIfam" id="TIGR00229">
    <property type="entry name" value="sensory_box"/>
    <property type="match status" value="1"/>
</dbReference>
<dbReference type="PANTHER" id="PTHR44591">
    <property type="entry name" value="STRESS RESPONSE REGULATOR PROTEIN 1"/>
    <property type="match status" value="1"/>
</dbReference>
<dbReference type="PROSITE" id="PS50110">
    <property type="entry name" value="RESPONSE_REGULATORY"/>
    <property type="match status" value="1"/>
</dbReference>
<dbReference type="PROSITE" id="PS50112">
    <property type="entry name" value="PAS"/>
    <property type="match status" value="1"/>
</dbReference>
<accession>A0A1P8KKQ9</accession>
<dbReference type="SUPFAM" id="SSF55785">
    <property type="entry name" value="PYP-like sensor domain (PAS domain)"/>
    <property type="match status" value="1"/>
</dbReference>
<dbReference type="Pfam" id="PF13426">
    <property type="entry name" value="PAS_9"/>
    <property type="match status" value="1"/>
</dbReference>
<dbReference type="CDD" id="cd00156">
    <property type="entry name" value="REC"/>
    <property type="match status" value="1"/>
</dbReference>
<dbReference type="AlphaFoldDB" id="A0A1P8KKQ9"/>
<dbReference type="Gene3D" id="3.40.50.2300">
    <property type="match status" value="1"/>
</dbReference>
<dbReference type="GO" id="GO:0006935">
    <property type="term" value="P:chemotaxis"/>
    <property type="evidence" value="ECO:0007669"/>
    <property type="project" value="UniProtKB-KW"/>
</dbReference>
<proteinExistence type="predicted"/>
<evidence type="ECO:0008006" key="11">
    <source>
        <dbReference type="Google" id="ProtNLM"/>
    </source>
</evidence>
<gene>
    <name evidence="9" type="ORF">LPB137_04350</name>
</gene>
<keyword evidence="2" id="KW-0145">Chemotaxis</keyword>
<dbReference type="GO" id="GO:0097588">
    <property type="term" value="P:archaeal or bacterial-type flagellum-dependent cell motility"/>
    <property type="evidence" value="ECO:0007669"/>
    <property type="project" value="UniProtKB-KW"/>
</dbReference>
<feature type="domain" description="PAS" evidence="8">
    <location>
        <begin position="160"/>
        <end position="191"/>
    </location>
</feature>
<feature type="modified residue" description="4-aspartylphosphate" evidence="5">
    <location>
        <position position="66"/>
    </location>
</feature>
<protein>
    <recommendedName>
        <fullName evidence="11">Response regulatory domain-containing protein</fullName>
    </recommendedName>
</protein>
<dbReference type="PANTHER" id="PTHR44591:SF3">
    <property type="entry name" value="RESPONSE REGULATORY DOMAIN-CONTAINING PROTEIN"/>
    <property type="match status" value="1"/>
</dbReference>
<name>A0A1P8KKQ9_9BACT</name>
<feature type="domain" description="Response regulatory" evidence="7">
    <location>
        <begin position="12"/>
        <end position="131"/>
    </location>
</feature>
<dbReference type="Pfam" id="PF00072">
    <property type="entry name" value="Response_reg"/>
    <property type="match status" value="1"/>
</dbReference>
<dbReference type="STRING" id="1850254.LPB137_04350"/>
<dbReference type="SMART" id="SM00448">
    <property type="entry name" value="REC"/>
    <property type="match status" value="1"/>
</dbReference>
<dbReference type="KEGG" id="alp:LPB137_04350"/>
<dbReference type="GO" id="GO:0000160">
    <property type="term" value="P:phosphorelay signal transduction system"/>
    <property type="evidence" value="ECO:0007669"/>
    <property type="project" value="InterPro"/>
</dbReference>
<keyword evidence="10" id="KW-1185">Reference proteome</keyword>
<dbReference type="CDD" id="cd00130">
    <property type="entry name" value="PAS"/>
    <property type="match status" value="1"/>
</dbReference>
<feature type="coiled-coil region" evidence="6">
    <location>
        <begin position="276"/>
        <end position="310"/>
    </location>
</feature>
<dbReference type="InterPro" id="IPR050595">
    <property type="entry name" value="Bact_response_regulator"/>
</dbReference>